<dbReference type="CDD" id="cd04724">
    <property type="entry name" value="Tryptophan_synthase_alpha"/>
    <property type="match status" value="1"/>
</dbReference>
<keyword evidence="4" id="KW-0822">Tryptophan biosynthesis</keyword>
<dbReference type="PaxDb" id="3055-EDP00665"/>
<keyword evidence="6" id="KW-0456">Lyase</keyword>
<dbReference type="Gene3D" id="3.20.20.70">
    <property type="entry name" value="Aldolase class I"/>
    <property type="match status" value="1"/>
</dbReference>
<dbReference type="InterPro" id="IPR018204">
    <property type="entry name" value="Trp_synthase_alpha_AS"/>
</dbReference>
<dbReference type="InParanoid" id="A0A2K3D4M6"/>
<dbReference type="STRING" id="3055.A0A2K3D4M6"/>
<accession>A0A2K3D4M6</accession>
<gene>
    <name evidence="10" type="ORF">CHLRE_12g528700v5</name>
</gene>
<dbReference type="Gramene" id="PNW75488">
    <property type="protein sequence ID" value="PNW75488"/>
    <property type="gene ID" value="CHLRE_12g528700v5"/>
</dbReference>
<dbReference type="KEGG" id="cre:CHLRE_12g528700v5"/>
<evidence type="ECO:0000256" key="2">
    <source>
        <dbReference type="ARBA" id="ARBA00011270"/>
    </source>
</evidence>
<comment type="similarity">
    <text evidence="8 9">Belongs to the TrpA family.</text>
</comment>
<dbReference type="RefSeq" id="XP_001696973.2">
    <property type="nucleotide sequence ID" value="XM_001696921.2"/>
</dbReference>
<dbReference type="FunFam" id="3.20.20.70:FF:000107">
    <property type="entry name" value="Tryptophan synthase alpha chain, chloroplastic"/>
    <property type="match status" value="1"/>
</dbReference>
<dbReference type="UniPathway" id="UPA00035">
    <property type="reaction ID" value="UER00044"/>
</dbReference>
<comment type="subunit">
    <text evidence="2">Tetramer of two alpha and two beta chains.</text>
</comment>
<name>A0A2K3D4M6_CHLRE</name>
<organism evidence="10 11">
    <name type="scientific">Chlamydomonas reinhardtii</name>
    <name type="common">Chlamydomonas smithii</name>
    <dbReference type="NCBI Taxonomy" id="3055"/>
    <lineage>
        <taxon>Eukaryota</taxon>
        <taxon>Viridiplantae</taxon>
        <taxon>Chlorophyta</taxon>
        <taxon>core chlorophytes</taxon>
        <taxon>Chlorophyceae</taxon>
        <taxon>CS clade</taxon>
        <taxon>Chlamydomonadales</taxon>
        <taxon>Chlamydomonadaceae</taxon>
        <taxon>Chlamydomonas</taxon>
    </lineage>
</organism>
<dbReference type="OMA" id="LVMTYWN"/>
<keyword evidence="3" id="KW-0028">Amino-acid biosynthesis</keyword>
<protein>
    <submittedName>
        <fullName evidence="10">Uncharacterized protein</fullName>
    </submittedName>
</protein>
<dbReference type="PANTHER" id="PTHR43406">
    <property type="entry name" value="TRYPTOPHAN SYNTHASE, ALPHA CHAIN"/>
    <property type="match status" value="1"/>
</dbReference>
<dbReference type="InterPro" id="IPR002028">
    <property type="entry name" value="Trp_synthase_suA"/>
</dbReference>
<evidence type="ECO:0000256" key="5">
    <source>
        <dbReference type="ARBA" id="ARBA00023141"/>
    </source>
</evidence>
<proteinExistence type="inferred from homology"/>
<evidence type="ECO:0000256" key="1">
    <source>
        <dbReference type="ARBA" id="ARBA00004733"/>
    </source>
</evidence>
<dbReference type="InterPro" id="IPR011060">
    <property type="entry name" value="RibuloseP-bd_barrel"/>
</dbReference>
<dbReference type="Proteomes" id="UP000006906">
    <property type="component" value="Chromosome 12"/>
</dbReference>
<dbReference type="PROSITE" id="PS00167">
    <property type="entry name" value="TRP_SYNTHASE_ALPHA"/>
    <property type="match status" value="1"/>
</dbReference>
<dbReference type="HAMAP" id="MF_00131">
    <property type="entry name" value="Trp_synth_alpha"/>
    <property type="match status" value="1"/>
</dbReference>
<evidence type="ECO:0000256" key="9">
    <source>
        <dbReference type="RuleBase" id="RU003662"/>
    </source>
</evidence>
<dbReference type="GO" id="GO:0004834">
    <property type="term" value="F:tryptophan synthase activity"/>
    <property type="evidence" value="ECO:0000318"/>
    <property type="project" value="GO_Central"/>
</dbReference>
<evidence type="ECO:0000313" key="10">
    <source>
        <dbReference type="EMBL" id="PNW75488.1"/>
    </source>
</evidence>
<evidence type="ECO:0000256" key="3">
    <source>
        <dbReference type="ARBA" id="ARBA00022605"/>
    </source>
</evidence>
<evidence type="ECO:0000256" key="8">
    <source>
        <dbReference type="ARBA" id="ARBA00060788"/>
    </source>
</evidence>
<dbReference type="AlphaFoldDB" id="A0A2K3D4M6"/>
<comment type="pathway">
    <text evidence="1">Amino-acid biosynthesis; L-tryptophan biosynthesis; L-tryptophan from chorismate: step 5/5.</text>
</comment>
<evidence type="ECO:0000256" key="6">
    <source>
        <dbReference type="ARBA" id="ARBA00023239"/>
    </source>
</evidence>
<dbReference type="EMBL" id="CM008973">
    <property type="protein sequence ID" value="PNW75488.1"/>
    <property type="molecule type" value="Genomic_DNA"/>
</dbReference>
<evidence type="ECO:0000256" key="7">
    <source>
        <dbReference type="ARBA" id="ARBA00049047"/>
    </source>
</evidence>
<dbReference type="OrthoDB" id="10050244at2759"/>
<keyword evidence="11" id="KW-1185">Reference proteome</keyword>
<sequence>MMLMQRSSVRPAGGRGRRALTVRSVAAAAPATKSVSGTMNALKAKGKVAFIPFICAGDPDLDTTSLALRKLDEVGADVIELGVPYSDPLADGPVIQGAATRALDKHTTLDKVIEMVRRTAPAMKAPLVMFTYYNPIMRKGLDNFARTIKEAGAAGLLVPDLPLEETVSVRAACEKAGIELVLLATPTTPQARMRAIAQASQGFVYLVSVTGVTGMKEQVSGRVEGLVSELKAVTDKPVCVGFGVSRAEHAKQIVSWGADGVICGSALVKALGEASSPAEGLQAMEKLARELRAATP</sequence>
<dbReference type="ExpressionAtlas" id="A0A2K3D4M6">
    <property type="expression patterns" value="baseline and differential"/>
</dbReference>
<dbReference type="GO" id="GO:0005829">
    <property type="term" value="C:cytosol"/>
    <property type="evidence" value="ECO:0000318"/>
    <property type="project" value="GO_Central"/>
</dbReference>
<dbReference type="PANTHER" id="PTHR43406:SF1">
    <property type="entry name" value="TRYPTOPHAN SYNTHASE ALPHA CHAIN, CHLOROPLASTIC"/>
    <property type="match status" value="1"/>
</dbReference>
<comment type="catalytic activity">
    <reaction evidence="7">
        <text>(1S,2R)-1-C-(indol-3-yl)glycerol 3-phosphate + L-serine = D-glyceraldehyde 3-phosphate + L-tryptophan + H2O</text>
        <dbReference type="Rhea" id="RHEA:10532"/>
        <dbReference type="ChEBI" id="CHEBI:15377"/>
        <dbReference type="ChEBI" id="CHEBI:33384"/>
        <dbReference type="ChEBI" id="CHEBI:57912"/>
        <dbReference type="ChEBI" id="CHEBI:58866"/>
        <dbReference type="ChEBI" id="CHEBI:59776"/>
        <dbReference type="EC" id="4.2.1.20"/>
    </reaction>
</comment>
<keyword evidence="5" id="KW-0057">Aromatic amino acid biosynthesis</keyword>
<dbReference type="SUPFAM" id="SSF51366">
    <property type="entry name" value="Ribulose-phoshate binding barrel"/>
    <property type="match status" value="1"/>
</dbReference>
<dbReference type="GO" id="GO:0000162">
    <property type="term" value="P:L-tryptophan biosynthetic process"/>
    <property type="evidence" value="ECO:0000318"/>
    <property type="project" value="GO_Central"/>
</dbReference>
<evidence type="ECO:0000256" key="4">
    <source>
        <dbReference type="ARBA" id="ARBA00022822"/>
    </source>
</evidence>
<dbReference type="Pfam" id="PF00290">
    <property type="entry name" value="Trp_syntA"/>
    <property type="match status" value="1"/>
</dbReference>
<dbReference type="GeneID" id="5722439"/>
<evidence type="ECO:0000313" key="11">
    <source>
        <dbReference type="Proteomes" id="UP000006906"/>
    </source>
</evidence>
<dbReference type="InterPro" id="IPR013785">
    <property type="entry name" value="Aldolase_TIM"/>
</dbReference>
<dbReference type="NCBIfam" id="TIGR00262">
    <property type="entry name" value="trpA"/>
    <property type="match status" value="1"/>
</dbReference>
<dbReference type="FunCoup" id="A0A2K3D4M6">
    <property type="interactions" value="348"/>
</dbReference>
<reference evidence="10 11" key="1">
    <citation type="journal article" date="2007" name="Science">
        <title>The Chlamydomonas genome reveals the evolution of key animal and plant functions.</title>
        <authorList>
            <person name="Merchant S.S."/>
            <person name="Prochnik S.E."/>
            <person name="Vallon O."/>
            <person name="Harris E.H."/>
            <person name="Karpowicz S.J."/>
            <person name="Witman G.B."/>
            <person name="Terry A."/>
            <person name="Salamov A."/>
            <person name="Fritz-Laylin L.K."/>
            <person name="Marechal-Drouard L."/>
            <person name="Marshall W.F."/>
            <person name="Qu L.H."/>
            <person name="Nelson D.R."/>
            <person name="Sanderfoot A.A."/>
            <person name="Spalding M.H."/>
            <person name="Kapitonov V.V."/>
            <person name="Ren Q."/>
            <person name="Ferris P."/>
            <person name="Lindquist E."/>
            <person name="Shapiro H."/>
            <person name="Lucas S.M."/>
            <person name="Grimwood J."/>
            <person name="Schmutz J."/>
            <person name="Cardol P."/>
            <person name="Cerutti H."/>
            <person name="Chanfreau G."/>
            <person name="Chen C.L."/>
            <person name="Cognat V."/>
            <person name="Croft M.T."/>
            <person name="Dent R."/>
            <person name="Dutcher S."/>
            <person name="Fernandez E."/>
            <person name="Fukuzawa H."/>
            <person name="Gonzalez-Ballester D."/>
            <person name="Gonzalez-Halphen D."/>
            <person name="Hallmann A."/>
            <person name="Hanikenne M."/>
            <person name="Hippler M."/>
            <person name="Inwood W."/>
            <person name="Jabbari K."/>
            <person name="Kalanon M."/>
            <person name="Kuras R."/>
            <person name="Lefebvre P.A."/>
            <person name="Lemaire S.D."/>
            <person name="Lobanov A.V."/>
            <person name="Lohr M."/>
            <person name="Manuell A."/>
            <person name="Meier I."/>
            <person name="Mets L."/>
            <person name="Mittag M."/>
            <person name="Mittelmeier T."/>
            <person name="Moroney J.V."/>
            <person name="Moseley J."/>
            <person name="Napoli C."/>
            <person name="Nedelcu A.M."/>
            <person name="Niyogi K."/>
            <person name="Novoselov S.V."/>
            <person name="Paulsen I.T."/>
            <person name="Pazour G."/>
            <person name="Purton S."/>
            <person name="Ral J.P."/>
            <person name="Riano-Pachon D.M."/>
            <person name="Riekhof W."/>
            <person name="Rymarquis L."/>
            <person name="Schroda M."/>
            <person name="Stern D."/>
            <person name="Umen J."/>
            <person name="Willows R."/>
            <person name="Wilson N."/>
            <person name="Zimmer S.L."/>
            <person name="Allmer J."/>
            <person name="Balk J."/>
            <person name="Bisova K."/>
            <person name="Chen C.J."/>
            <person name="Elias M."/>
            <person name="Gendler K."/>
            <person name="Hauser C."/>
            <person name="Lamb M.R."/>
            <person name="Ledford H."/>
            <person name="Long J.C."/>
            <person name="Minagawa J."/>
            <person name="Page M.D."/>
            <person name="Pan J."/>
            <person name="Pootakham W."/>
            <person name="Roje S."/>
            <person name="Rose A."/>
            <person name="Stahlberg E."/>
            <person name="Terauchi A.M."/>
            <person name="Yang P."/>
            <person name="Ball S."/>
            <person name="Bowler C."/>
            <person name="Dieckmann C.L."/>
            <person name="Gladyshev V.N."/>
            <person name="Green P."/>
            <person name="Jorgensen R."/>
            <person name="Mayfield S."/>
            <person name="Mueller-Roeber B."/>
            <person name="Rajamani S."/>
            <person name="Sayre R.T."/>
            <person name="Brokstein P."/>
            <person name="Dubchak I."/>
            <person name="Goodstein D."/>
            <person name="Hornick L."/>
            <person name="Huang Y.W."/>
            <person name="Jhaveri J."/>
            <person name="Luo Y."/>
            <person name="Martinez D."/>
            <person name="Ngau W.C."/>
            <person name="Otillar B."/>
            <person name="Poliakov A."/>
            <person name="Porter A."/>
            <person name="Szajkowski L."/>
            <person name="Werner G."/>
            <person name="Zhou K."/>
            <person name="Grigoriev I.V."/>
            <person name="Rokhsar D.S."/>
            <person name="Grossman A.R."/>
        </authorList>
    </citation>
    <scope>NUCLEOTIDE SEQUENCE [LARGE SCALE GENOMIC DNA]</scope>
    <source>
        <strain evidence="11">CC-503</strain>
    </source>
</reference>